<comment type="caution">
    <text evidence="7">The sequence shown here is derived from an EMBL/GenBank/DDBJ whole genome shotgun (WGS) entry which is preliminary data.</text>
</comment>
<dbReference type="AlphaFoldDB" id="A0ABD2AXZ9"/>
<dbReference type="Pfam" id="PF08395">
    <property type="entry name" value="7tm_7"/>
    <property type="match status" value="1"/>
</dbReference>
<evidence type="ECO:0000256" key="4">
    <source>
        <dbReference type="ARBA" id="ARBA00022989"/>
    </source>
</evidence>
<feature type="transmembrane region" description="Helical" evidence="6">
    <location>
        <begin position="48"/>
        <end position="68"/>
    </location>
</feature>
<evidence type="ECO:0000313" key="8">
    <source>
        <dbReference type="Proteomes" id="UP001607302"/>
    </source>
</evidence>
<evidence type="ECO:0000256" key="5">
    <source>
        <dbReference type="ARBA" id="ARBA00023136"/>
    </source>
</evidence>
<gene>
    <name evidence="7" type="ORF">V1478_008161</name>
</gene>
<keyword evidence="8" id="KW-1185">Reference proteome</keyword>
<dbReference type="EMBL" id="JAUDFV010000138">
    <property type="protein sequence ID" value="KAL2725488.1"/>
    <property type="molecule type" value="Genomic_DNA"/>
</dbReference>
<comment type="subcellular location">
    <subcellularLocation>
        <location evidence="1">Cell membrane</location>
        <topology evidence="1">Multi-pass membrane protein</topology>
    </subcellularLocation>
</comment>
<sequence>MKDNWEDDSSLSSIYRIYKTNENLMKLKKVKQIHLELIKCAGIINEAYGVEILISMSSSIFIIILFLYKLYDMTIGNKYDNWMKDCYVQIYWIFCFFIKIFAINSMCETTMTEKHTLISFILLHAANTGEILYELYEPSTSRKFRDEVRNDFFYLFNLIN</sequence>
<dbReference type="InterPro" id="IPR013604">
    <property type="entry name" value="7TM_chemorcpt"/>
</dbReference>
<feature type="transmembrane region" description="Helical" evidence="6">
    <location>
        <begin position="88"/>
        <end position="107"/>
    </location>
</feature>
<evidence type="ECO:0000256" key="2">
    <source>
        <dbReference type="ARBA" id="ARBA00022475"/>
    </source>
</evidence>
<keyword evidence="3 6" id="KW-0812">Transmembrane</keyword>
<evidence type="ECO:0000313" key="7">
    <source>
        <dbReference type="EMBL" id="KAL2725488.1"/>
    </source>
</evidence>
<keyword evidence="5 6" id="KW-0472">Membrane</keyword>
<keyword evidence="4 6" id="KW-1133">Transmembrane helix</keyword>
<organism evidence="7 8">
    <name type="scientific">Vespula squamosa</name>
    <name type="common">Southern yellow jacket</name>
    <name type="synonym">Wasp</name>
    <dbReference type="NCBI Taxonomy" id="30214"/>
    <lineage>
        <taxon>Eukaryota</taxon>
        <taxon>Metazoa</taxon>
        <taxon>Ecdysozoa</taxon>
        <taxon>Arthropoda</taxon>
        <taxon>Hexapoda</taxon>
        <taxon>Insecta</taxon>
        <taxon>Pterygota</taxon>
        <taxon>Neoptera</taxon>
        <taxon>Endopterygota</taxon>
        <taxon>Hymenoptera</taxon>
        <taxon>Apocrita</taxon>
        <taxon>Aculeata</taxon>
        <taxon>Vespoidea</taxon>
        <taxon>Vespidae</taxon>
        <taxon>Vespinae</taxon>
        <taxon>Vespula</taxon>
    </lineage>
</organism>
<keyword evidence="2" id="KW-1003">Cell membrane</keyword>
<protein>
    <submittedName>
        <fullName evidence="7">Gustatory receptor for sugar taste 43a-like</fullName>
    </submittedName>
</protein>
<dbReference type="Proteomes" id="UP001607302">
    <property type="component" value="Unassembled WGS sequence"/>
</dbReference>
<evidence type="ECO:0000256" key="6">
    <source>
        <dbReference type="SAM" id="Phobius"/>
    </source>
</evidence>
<dbReference type="GO" id="GO:0005886">
    <property type="term" value="C:plasma membrane"/>
    <property type="evidence" value="ECO:0007669"/>
    <property type="project" value="UniProtKB-SubCell"/>
</dbReference>
<accession>A0ABD2AXZ9</accession>
<evidence type="ECO:0000256" key="1">
    <source>
        <dbReference type="ARBA" id="ARBA00004651"/>
    </source>
</evidence>
<name>A0ABD2AXZ9_VESSQ</name>
<proteinExistence type="predicted"/>
<reference evidence="7 8" key="1">
    <citation type="journal article" date="2024" name="Ann. Entomol. Soc. Am.">
        <title>Genomic analyses of the southern and eastern yellowjacket wasps (Hymenoptera: Vespidae) reveal evolutionary signatures of social life.</title>
        <authorList>
            <person name="Catto M.A."/>
            <person name="Caine P.B."/>
            <person name="Orr S.E."/>
            <person name="Hunt B.G."/>
            <person name="Goodisman M.A.D."/>
        </authorList>
    </citation>
    <scope>NUCLEOTIDE SEQUENCE [LARGE SCALE GENOMIC DNA]</scope>
    <source>
        <strain evidence="7">233</strain>
        <tissue evidence="7">Head and thorax</tissue>
    </source>
</reference>
<evidence type="ECO:0000256" key="3">
    <source>
        <dbReference type="ARBA" id="ARBA00022692"/>
    </source>
</evidence>